<dbReference type="AlphaFoldDB" id="A0A0F9H440"/>
<organism evidence="1">
    <name type="scientific">marine sediment metagenome</name>
    <dbReference type="NCBI Taxonomy" id="412755"/>
    <lineage>
        <taxon>unclassified sequences</taxon>
        <taxon>metagenomes</taxon>
        <taxon>ecological metagenomes</taxon>
    </lineage>
</organism>
<gene>
    <name evidence="1" type="ORF">LCGC14_2108520</name>
</gene>
<protein>
    <submittedName>
        <fullName evidence="1">Uncharacterized protein</fullName>
    </submittedName>
</protein>
<dbReference type="EMBL" id="LAZR01026003">
    <property type="protein sequence ID" value="KKL70077.1"/>
    <property type="molecule type" value="Genomic_DNA"/>
</dbReference>
<reference evidence="1" key="1">
    <citation type="journal article" date="2015" name="Nature">
        <title>Complex archaea that bridge the gap between prokaryotes and eukaryotes.</title>
        <authorList>
            <person name="Spang A."/>
            <person name="Saw J.H."/>
            <person name="Jorgensen S.L."/>
            <person name="Zaremba-Niedzwiedzka K."/>
            <person name="Martijn J."/>
            <person name="Lind A.E."/>
            <person name="van Eijk R."/>
            <person name="Schleper C."/>
            <person name="Guy L."/>
            <person name="Ettema T.J."/>
        </authorList>
    </citation>
    <scope>NUCLEOTIDE SEQUENCE</scope>
</reference>
<proteinExistence type="predicted"/>
<evidence type="ECO:0000313" key="1">
    <source>
        <dbReference type="EMBL" id="KKL70077.1"/>
    </source>
</evidence>
<name>A0A0F9H440_9ZZZZ</name>
<accession>A0A0F9H440</accession>
<sequence>MPEQKILKDKKNIKWQPRYDSENLDGAWNAAGDQILFYTVPQGQADAGGAVKTNFETNVVTAGIMPNREAFDAIALSVYFWDTQHLTISEIRSIYENVRATVSFNIRDTQYLQLPVQRFGAGWSLAGFLSDDGNAAPVARDQWVQGTGDPRSIYSFVPHPVFVPELTPFDITVRFQSAPPAFLAGRDTRMFVSLEGTTFIPVYK</sequence>
<comment type="caution">
    <text evidence="1">The sequence shown here is derived from an EMBL/GenBank/DDBJ whole genome shotgun (WGS) entry which is preliminary data.</text>
</comment>